<dbReference type="HOGENOM" id="CLU_2924315_0_0_1"/>
<feature type="region of interest" description="Disordered" evidence="1">
    <location>
        <begin position="36"/>
        <end position="61"/>
    </location>
</feature>
<dbReference type="AlphaFoldDB" id="L8WUJ9"/>
<organism evidence="2 3">
    <name type="scientific">Thanatephorus cucumeris (strain AG1-IA)</name>
    <name type="common">Rice sheath blight fungus</name>
    <name type="synonym">Rhizoctonia solani</name>
    <dbReference type="NCBI Taxonomy" id="983506"/>
    <lineage>
        <taxon>Eukaryota</taxon>
        <taxon>Fungi</taxon>
        <taxon>Dikarya</taxon>
        <taxon>Basidiomycota</taxon>
        <taxon>Agaricomycotina</taxon>
        <taxon>Agaricomycetes</taxon>
        <taxon>Cantharellales</taxon>
        <taxon>Ceratobasidiaceae</taxon>
        <taxon>Rhizoctonia</taxon>
        <taxon>Rhizoctonia solani AG-1</taxon>
    </lineage>
</organism>
<keyword evidence="3" id="KW-1185">Reference proteome</keyword>
<sequence>MGIYSTGPQRSRERSATRYCRRALRSVWYDAQKCSWSAPKCSPSNPDPSDPNEEVPKSGAL</sequence>
<evidence type="ECO:0000313" key="3">
    <source>
        <dbReference type="Proteomes" id="UP000011668"/>
    </source>
</evidence>
<proteinExistence type="predicted"/>
<dbReference type="Proteomes" id="UP000011668">
    <property type="component" value="Unassembled WGS sequence"/>
</dbReference>
<gene>
    <name evidence="2" type="ORF">AG1IA_05941</name>
</gene>
<evidence type="ECO:0000313" key="2">
    <source>
        <dbReference type="EMBL" id="ELU40029.1"/>
    </source>
</evidence>
<accession>L8WUJ9</accession>
<name>L8WUJ9_THACA</name>
<evidence type="ECO:0000256" key="1">
    <source>
        <dbReference type="SAM" id="MobiDB-lite"/>
    </source>
</evidence>
<dbReference type="OrthoDB" id="10409922at2759"/>
<reference evidence="2 3" key="1">
    <citation type="journal article" date="2013" name="Nat. Commun.">
        <title>The evolution and pathogenic mechanisms of the rice sheath blight pathogen.</title>
        <authorList>
            <person name="Zheng A."/>
            <person name="Lin R."/>
            <person name="Xu L."/>
            <person name="Qin P."/>
            <person name="Tang C."/>
            <person name="Ai P."/>
            <person name="Zhang D."/>
            <person name="Liu Y."/>
            <person name="Sun Z."/>
            <person name="Feng H."/>
            <person name="Wang Y."/>
            <person name="Chen Y."/>
            <person name="Liang X."/>
            <person name="Fu R."/>
            <person name="Li Q."/>
            <person name="Zhang J."/>
            <person name="Yu X."/>
            <person name="Xie Z."/>
            <person name="Ding L."/>
            <person name="Guan P."/>
            <person name="Tang J."/>
            <person name="Liang Y."/>
            <person name="Wang S."/>
            <person name="Deng Q."/>
            <person name="Li S."/>
            <person name="Zhu J."/>
            <person name="Wang L."/>
            <person name="Liu H."/>
            <person name="Li P."/>
        </authorList>
    </citation>
    <scope>NUCLEOTIDE SEQUENCE [LARGE SCALE GENOMIC DNA]</scope>
    <source>
        <strain evidence="3">AG-1 IA</strain>
    </source>
</reference>
<protein>
    <submittedName>
        <fullName evidence="2">Uncharacterized protein</fullName>
    </submittedName>
</protein>
<comment type="caution">
    <text evidence="2">The sequence shown here is derived from an EMBL/GenBank/DDBJ whole genome shotgun (WGS) entry which is preliminary data.</text>
</comment>
<dbReference type="EMBL" id="AFRT01001534">
    <property type="protein sequence ID" value="ELU40029.1"/>
    <property type="molecule type" value="Genomic_DNA"/>
</dbReference>